<feature type="domain" description="ETF-QO/FixX C-terminal" evidence="19">
    <location>
        <begin position="479"/>
        <end position="580"/>
    </location>
</feature>
<evidence type="ECO:0000256" key="9">
    <source>
        <dbReference type="ARBA" id="ARBA00022946"/>
    </source>
</evidence>
<dbReference type="InterPro" id="IPR036188">
    <property type="entry name" value="FAD/NAD-bd_sf"/>
</dbReference>
<keyword evidence="6 18" id="KW-0479">Metal-binding</keyword>
<keyword evidence="11 18" id="KW-0560">Oxidoreductase</keyword>
<dbReference type="FunFam" id="3.30.70.20:FF:000015">
    <property type="entry name" value="Electron transfer flavoprotein-ubiquinone oxidoreductase"/>
    <property type="match status" value="1"/>
</dbReference>
<dbReference type="EMBL" id="JANCYW010000012">
    <property type="protein sequence ID" value="KAK4537445.1"/>
    <property type="molecule type" value="Genomic_DNA"/>
</dbReference>
<dbReference type="Proteomes" id="UP001301350">
    <property type="component" value="Unassembled WGS sequence"/>
</dbReference>
<dbReference type="PANTHER" id="PTHR10617:SF107">
    <property type="entry name" value="ELECTRON TRANSFER FLAVOPROTEIN-UBIQUINONE OXIDOREDUCTASE, MITOCHONDRIAL"/>
    <property type="match status" value="1"/>
</dbReference>
<dbReference type="InterPro" id="IPR049398">
    <property type="entry name" value="ETF-QO/FixC_UQ-bd"/>
</dbReference>
<evidence type="ECO:0000256" key="2">
    <source>
        <dbReference type="ARBA" id="ARBA00004273"/>
    </source>
</evidence>
<keyword evidence="9" id="KW-0809">Transit peptide</keyword>
<reference evidence="21 22" key="1">
    <citation type="submission" date="2022-07" db="EMBL/GenBank/DDBJ databases">
        <title>Genome-wide signatures of adaptation to extreme environments.</title>
        <authorList>
            <person name="Cho C.H."/>
            <person name="Yoon H.S."/>
        </authorList>
    </citation>
    <scope>NUCLEOTIDE SEQUENCE [LARGE SCALE GENOMIC DNA]</scope>
    <source>
        <strain evidence="21 22">DBV 063 E5</strain>
    </source>
</reference>
<evidence type="ECO:0000313" key="22">
    <source>
        <dbReference type="Proteomes" id="UP001301350"/>
    </source>
</evidence>
<comment type="similarity">
    <text evidence="3">Belongs to the ETF-QO/FixC family.</text>
</comment>
<evidence type="ECO:0000256" key="15">
    <source>
        <dbReference type="ARBA" id="ARBA00023128"/>
    </source>
</evidence>
<evidence type="ECO:0000256" key="14">
    <source>
        <dbReference type="ARBA" id="ARBA00023075"/>
    </source>
</evidence>
<dbReference type="PANTHER" id="PTHR10617">
    <property type="entry name" value="ELECTRON TRANSFER FLAVOPROTEIN-UBIQUINONE OXIDOREDUCTASE"/>
    <property type="match status" value="1"/>
</dbReference>
<keyword evidence="7" id="KW-0999">Mitochondrion inner membrane</keyword>
<evidence type="ECO:0000256" key="7">
    <source>
        <dbReference type="ARBA" id="ARBA00022792"/>
    </source>
</evidence>
<evidence type="ECO:0000256" key="10">
    <source>
        <dbReference type="ARBA" id="ARBA00022982"/>
    </source>
</evidence>
<keyword evidence="22" id="KW-1185">Reference proteome</keyword>
<dbReference type="GO" id="GO:0004174">
    <property type="term" value="F:electron-transferring-flavoprotein dehydrogenase activity"/>
    <property type="evidence" value="ECO:0007669"/>
    <property type="project" value="UniProtKB-UniRule"/>
</dbReference>
<dbReference type="Pfam" id="PF21162">
    <property type="entry name" value="ETFQO_UQ-bd"/>
    <property type="match status" value="1"/>
</dbReference>
<evidence type="ECO:0000256" key="3">
    <source>
        <dbReference type="ARBA" id="ARBA00006796"/>
    </source>
</evidence>
<evidence type="ECO:0000256" key="12">
    <source>
        <dbReference type="ARBA" id="ARBA00023004"/>
    </source>
</evidence>
<dbReference type="InterPro" id="IPR007859">
    <property type="entry name" value="ETF-QO/FixX_C"/>
</dbReference>
<dbReference type="PRINTS" id="PR00411">
    <property type="entry name" value="PNDRDTASEI"/>
</dbReference>
<dbReference type="AlphaFoldDB" id="A0AAV9IZC0"/>
<evidence type="ECO:0000256" key="5">
    <source>
        <dbReference type="ARBA" id="ARBA00022630"/>
    </source>
</evidence>
<dbReference type="SUPFAM" id="SSF51905">
    <property type="entry name" value="FAD/NAD(P)-binding domain"/>
    <property type="match status" value="1"/>
</dbReference>
<dbReference type="GO" id="GO:0005743">
    <property type="term" value="C:mitochondrial inner membrane"/>
    <property type="evidence" value="ECO:0007669"/>
    <property type="project" value="UniProtKB-SubCell"/>
</dbReference>
<dbReference type="Gene3D" id="3.30.9.90">
    <property type="match status" value="1"/>
</dbReference>
<evidence type="ECO:0000259" key="20">
    <source>
        <dbReference type="Pfam" id="PF21162"/>
    </source>
</evidence>
<sequence>MLRKLTRTVASFGQLVHKSVQRYQSHASAADDSLRFDVLVVGAGPAGLAAAIRLKQLQPERSVCVLEKGSEVGAHILSGNCLDTRALDELLPEWRQDASCPVRQPVTSDHFQVLLNARHALPLPVPPQMRNHGNYVVSLSQVTRWLGARAESLGVEVYPGFAGKRLLFSADGERVVGVETNEFGVGEDGRHKENYVPGVALYGQYTLLAEGCRGSLTQQAARRYQLHDQCQPQTYALGVKEVWRVRPERHQPGRVRHTVGWPLDWRTYGGSFEYHMGDEPGGAGQHLVALGFVAALDYHNPYLSPFDELQRWKTHASNRRLLEGGEPVQYGARCINEGGLQSVPRLVFPGGALIGCAAGFLNVPKIKGTHTAMKSGLLAAEACARALNHPAADSASSPPLLPHYEQAVRESWIWEELYRVRNIRPGFRLGLWGGLAQAAWDTYIMRGRAPYTLRHGAPDHQATQPAAAHRRIAYPRPDGRITRDILTSLALSGTNHDHDQPCHLRLRDPTVPQRVNLPQYDGLEQRYCPAKVYEYVERGASKQLQIHAQNCLHCKACDIKDPQQNIEWTVPQGGEGPKYTLM</sequence>
<evidence type="ECO:0000256" key="8">
    <source>
        <dbReference type="ARBA" id="ARBA00022827"/>
    </source>
</evidence>
<comment type="caution">
    <text evidence="21">The sequence shown here is derived from an EMBL/GenBank/DDBJ whole genome shotgun (WGS) entry which is preliminary data.</text>
</comment>
<keyword evidence="10 18" id="KW-0249">Electron transport</keyword>
<comment type="catalytic activity">
    <reaction evidence="17 18">
        <text>a ubiquinone + reduced [electron-transfer flavoprotein] = a ubiquinol + oxidized [electron-transfer flavoprotein] + H(+)</text>
        <dbReference type="Rhea" id="RHEA:24052"/>
        <dbReference type="Rhea" id="RHEA-COMP:9565"/>
        <dbReference type="Rhea" id="RHEA-COMP:9566"/>
        <dbReference type="Rhea" id="RHEA-COMP:10685"/>
        <dbReference type="Rhea" id="RHEA-COMP:10686"/>
        <dbReference type="ChEBI" id="CHEBI:15378"/>
        <dbReference type="ChEBI" id="CHEBI:16389"/>
        <dbReference type="ChEBI" id="CHEBI:17976"/>
        <dbReference type="ChEBI" id="CHEBI:57692"/>
        <dbReference type="ChEBI" id="CHEBI:58307"/>
        <dbReference type="EC" id="1.5.5.1"/>
    </reaction>
</comment>
<dbReference type="Pfam" id="PF05187">
    <property type="entry name" value="Fer4_ETF_QO"/>
    <property type="match status" value="1"/>
</dbReference>
<evidence type="ECO:0000256" key="6">
    <source>
        <dbReference type="ARBA" id="ARBA00022723"/>
    </source>
</evidence>
<evidence type="ECO:0000256" key="13">
    <source>
        <dbReference type="ARBA" id="ARBA00023014"/>
    </source>
</evidence>
<dbReference type="InterPro" id="IPR040156">
    <property type="entry name" value="ETF-QO"/>
</dbReference>
<comment type="cofactor">
    <cofactor evidence="1 18">
        <name>FAD</name>
        <dbReference type="ChEBI" id="CHEBI:57692"/>
    </cofactor>
</comment>
<dbReference type="EC" id="1.5.5.1" evidence="18"/>
<dbReference type="GO" id="GO:0051539">
    <property type="term" value="F:4 iron, 4 sulfur cluster binding"/>
    <property type="evidence" value="ECO:0007669"/>
    <property type="project" value="UniProtKB-UniRule"/>
</dbReference>
<dbReference type="SUPFAM" id="SSF54373">
    <property type="entry name" value="FAD-linked reductases, C-terminal domain"/>
    <property type="match status" value="1"/>
</dbReference>
<gene>
    <name evidence="21" type="ORF">CDCA_CDCA12G3470</name>
</gene>
<keyword evidence="13 18" id="KW-0411">Iron-sulfur</keyword>
<comment type="cofactor">
    <cofactor evidence="18">
        <name>[4Fe-4S] cluster</name>
        <dbReference type="ChEBI" id="CHEBI:49883"/>
    </cofactor>
    <text evidence="18">Binds 1 [4Fe-4S] cluster.</text>
</comment>
<evidence type="ECO:0000256" key="17">
    <source>
        <dbReference type="ARBA" id="ARBA00052682"/>
    </source>
</evidence>
<evidence type="ECO:0000256" key="4">
    <source>
        <dbReference type="ARBA" id="ARBA00022448"/>
    </source>
</evidence>
<proteinExistence type="inferred from homology"/>
<evidence type="ECO:0000313" key="21">
    <source>
        <dbReference type="EMBL" id="KAK4537445.1"/>
    </source>
</evidence>
<dbReference type="GO" id="GO:0046872">
    <property type="term" value="F:metal ion binding"/>
    <property type="evidence" value="ECO:0007669"/>
    <property type="project" value="UniProtKB-KW"/>
</dbReference>
<organism evidence="21 22">
    <name type="scientific">Cyanidium caldarium</name>
    <name type="common">Red alga</name>
    <dbReference type="NCBI Taxonomy" id="2771"/>
    <lineage>
        <taxon>Eukaryota</taxon>
        <taxon>Rhodophyta</taxon>
        <taxon>Bangiophyceae</taxon>
        <taxon>Cyanidiales</taxon>
        <taxon>Cyanidiaceae</taxon>
        <taxon>Cyanidium</taxon>
    </lineage>
</organism>
<dbReference type="Gene3D" id="3.50.50.60">
    <property type="entry name" value="FAD/NAD(P)-binding domain"/>
    <property type="match status" value="1"/>
</dbReference>
<keyword evidence="15" id="KW-0496">Mitochondrion</keyword>
<name>A0AAV9IZC0_CYACA</name>
<dbReference type="Gene3D" id="3.30.70.20">
    <property type="match status" value="1"/>
</dbReference>
<feature type="domain" description="ETF-QO/FixC ubiquinone-binding" evidence="20">
    <location>
        <begin position="235"/>
        <end position="335"/>
    </location>
</feature>
<dbReference type="Pfam" id="PF13450">
    <property type="entry name" value="NAD_binding_8"/>
    <property type="match status" value="1"/>
</dbReference>
<evidence type="ECO:0000256" key="16">
    <source>
        <dbReference type="ARBA" id="ARBA00023136"/>
    </source>
</evidence>
<keyword evidence="5 18" id="KW-0285">Flavoprotein</keyword>
<evidence type="ECO:0000256" key="1">
    <source>
        <dbReference type="ARBA" id="ARBA00001974"/>
    </source>
</evidence>
<keyword evidence="8 18" id="KW-0274">FAD</keyword>
<evidence type="ECO:0000256" key="18">
    <source>
        <dbReference type="RuleBase" id="RU366068"/>
    </source>
</evidence>
<comment type="subcellular location">
    <subcellularLocation>
        <location evidence="2">Mitochondrion inner membrane</location>
    </subcellularLocation>
</comment>
<evidence type="ECO:0000256" key="11">
    <source>
        <dbReference type="ARBA" id="ARBA00023002"/>
    </source>
</evidence>
<keyword evidence="4 18" id="KW-0813">Transport</keyword>
<comment type="function">
    <text evidence="18">Accepts electrons from ETF and reduces ubiquinone.</text>
</comment>
<dbReference type="SUPFAM" id="SSF54862">
    <property type="entry name" value="4Fe-4S ferredoxins"/>
    <property type="match status" value="1"/>
</dbReference>
<keyword evidence="12 18" id="KW-0408">Iron</keyword>
<keyword evidence="14 18" id="KW-0830">Ubiquinone</keyword>
<accession>A0AAV9IZC0</accession>
<keyword evidence="16" id="KW-0472">Membrane</keyword>
<evidence type="ECO:0000259" key="19">
    <source>
        <dbReference type="Pfam" id="PF05187"/>
    </source>
</evidence>
<protein>
    <recommendedName>
        <fullName evidence="18">Electron transfer flavoprotein-ubiquinone oxidoreductase</fullName>
        <shortName evidence="18">ETF-QO</shortName>
        <ecNumber evidence="18">1.5.5.1</ecNumber>
    </recommendedName>
</protein>